<dbReference type="Gene3D" id="3.40.30.10">
    <property type="entry name" value="Glutaredoxin"/>
    <property type="match status" value="1"/>
</dbReference>
<dbReference type="InterPro" id="IPR036249">
    <property type="entry name" value="Thioredoxin-like_sf"/>
</dbReference>
<evidence type="ECO:0000313" key="3">
    <source>
        <dbReference type="Proteomes" id="UP000001880"/>
    </source>
</evidence>
<protein>
    <recommendedName>
        <fullName evidence="4">(2Fe-2S) ferredoxin domain-containing protein</fullName>
    </recommendedName>
</protein>
<dbReference type="OrthoDB" id="5516854at2"/>
<dbReference type="SUPFAM" id="SSF52833">
    <property type="entry name" value="Thioredoxin-like"/>
    <property type="match status" value="1"/>
</dbReference>
<accession>D0LY71</accession>
<sequence>MRFEIRVCSGPYCAGLRDADAVSERFTERIAESGRQERAEVQRWRCFGRCMLGPNVHVRDLQASAAEDGDPPRRVSALYHGVSRDDVDEILEKHVDRAERVSRLLSAQRQPPAQPPASQVEHRLAARGRPPAAEPASAAGEREDTDAARGDDRIQQQDETGEAR</sequence>
<dbReference type="CDD" id="cd02980">
    <property type="entry name" value="TRX_Fd_family"/>
    <property type="match status" value="1"/>
</dbReference>
<proteinExistence type="predicted"/>
<dbReference type="KEGG" id="hoh:Hoch_3721"/>
<feature type="compositionally biased region" description="Low complexity" evidence="1">
    <location>
        <begin position="127"/>
        <end position="139"/>
    </location>
</feature>
<feature type="region of interest" description="Disordered" evidence="1">
    <location>
        <begin position="101"/>
        <end position="164"/>
    </location>
</feature>
<dbReference type="eggNOG" id="COG3411">
    <property type="taxonomic scope" value="Bacteria"/>
</dbReference>
<dbReference type="EMBL" id="CP001804">
    <property type="protein sequence ID" value="ACY16221.1"/>
    <property type="molecule type" value="Genomic_DNA"/>
</dbReference>
<reference evidence="2 3" key="1">
    <citation type="journal article" date="2010" name="Stand. Genomic Sci.">
        <title>Complete genome sequence of Haliangium ochraceum type strain (SMP-2).</title>
        <authorList>
            <consortium name="US DOE Joint Genome Institute (JGI-PGF)"/>
            <person name="Ivanova N."/>
            <person name="Daum C."/>
            <person name="Lang E."/>
            <person name="Abt B."/>
            <person name="Kopitz M."/>
            <person name="Saunders E."/>
            <person name="Lapidus A."/>
            <person name="Lucas S."/>
            <person name="Glavina Del Rio T."/>
            <person name="Nolan M."/>
            <person name="Tice H."/>
            <person name="Copeland A."/>
            <person name="Cheng J.F."/>
            <person name="Chen F."/>
            <person name="Bruce D."/>
            <person name="Goodwin L."/>
            <person name="Pitluck S."/>
            <person name="Mavromatis K."/>
            <person name="Pati A."/>
            <person name="Mikhailova N."/>
            <person name="Chen A."/>
            <person name="Palaniappan K."/>
            <person name="Land M."/>
            <person name="Hauser L."/>
            <person name="Chang Y.J."/>
            <person name="Jeffries C.D."/>
            <person name="Detter J.C."/>
            <person name="Brettin T."/>
            <person name="Rohde M."/>
            <person name="Goker M."/>
            <person name="Bristow J."/>
            <person name="Markowitz V."/>
            <person name="Eisen J.A."/>
            <person name="Hugenholtz P."/>
            <person name="Kyrpides N.C."/>
            <person name="Klenk H.P."/>
        </authorList>
    </citation>
    <scope>NUCLEOTIDE SEQUENCE [LARGE SCALE GENOMIC DNA]</scope>
    <source>
        <strain evidence="3">DSM 14365 / CIP 107738 / JCM 11303 / AJ 13395 / SMP-2</strain>
    </source>
</reference>
<evidence type="ECO:0008006" key="4">
    <source>
        <dbReference type="Google" id="ProtNLM"/>
    </source>
</evidence>
<feature type="compositionally biased region" description="Low complexity" evidence="1">
    <location>
        <begin position="106"/>
        <end position="119"/>
    </location>
</feature>
<evidence type="ECO:0000313" key="2">
    <source>
        <dbReference type="EMBL" id="ACY16221.1"/>
    </source>
</evidence>
<evidence type="ECO:0000256" key="1">
    <source>
        <dbReference type="SAM" id="MobiDB-lite"/>
    </source>
</evidence>
<organism evidence="2 3">
    <name type="scientific">Haliangium ochraceum (strain DSM 14365 / JCM 11303 / SMP-2)</name>
    <dbReference type="NCBI Taxonomy" id="502025"/>
    <lineage>
        <taxon>Bacteria</taxon>
        <taxon>Pseudomonadati</taxon>
        <taxon>Myxococcota</taxon>
        <taxon>Polyangia</taxon>
        <taxon>Haliangiales</taxon>
        <taxon>Kofleriaceae</taxon>
        <taxon>Haliangium</taxon>
    </lineage>
</organism>
<dbReference type="HOGENOM" id="CLU_1616716_0_0_7"/>
<dbReference type="STRING" id="502025.Hoch_3721"/>
<keyword evidence="3" id="KW-1185">Reference proteome</keyword>
<dbReference type="Proteomes" id="UP000001880">
    <property type="component" value="Chromosome"/>
</dbReference>
<name>D0LY71_HALO1</name>
<dbReference type="AlphaFoldDB" id="D0LY71"/>
<gene>
    <name evidence="2" type="ordered locus">Hoch_3721</name>
</gene>
<feature type="compositionally biased region" description="Basic and acidic residues" evidence="1">
    <location>
        <begin position="140"/>
        <end position="164"/>
    </location>
</feature>